<dbReference type="Pfam" id="PF00560">
    <property type="entry name" value="LRR_1"/>
    <property type="match status" value="1"/>
</dbReference>
<keyword evidence="3" id="KW-0677">Repeat</keyword>
<reference evidence="4" key="1">
    <citation type="submission" date="2025-08" db="UniProtKB">
        <authorList>
            <consortium name="Ensembl"/>
        </authorList>
    </citation>
    <scope>IDENTIFICATION</scope>
</reference>
<dbReference type="SMART" id="SM00369">
    <property type="entry name" value="LRR_TYP"/>
    <property type="match status" value="3"/>
</dbReference>
<evidence type="ECO:0000313" key="4">
    <source>
        <dbReference type="Ensembl" id="ENSEBUP00000018846.1"/>
    </source>
</evidence>
<reference evidence="4" key="2">
    <citation type="submission" date="2025-09" db="UniProtKB">
        <authorList>
            <consortium name="Ensembl"/>
        </authorList>
    </citation>
    <scope>IDENTIFICATION</scope>
</reference>
<keyword evidence="2" id="KW-0732">Signal</keyword>
<dbReference type="SUPFAM" id="SSF52058">
    <property type="entry name" value="L domain-like"/>
    <property type="match status" value="1"/>
</dbReference>
<evidence type="ECO:0000256" key="2">
    <source>
        <dbReference type="ARBA" id="ARBA00022729"/>
    </source>
</evidence>
<evidence type="ECO:0000256" key="1">
    <source>
        <dbReference type="ARBA" id="ARBA00022614"/>
    </source>
</evidence>
<dbReference type="InterPro" id="IPR050328">
    <property type="entry name" value="Dev_Immune_Receptor"/>
</dbReference>
<dbReference type="Pfam" id="PF13855">
    <property type="entry name" value="LRR_8"/>
    <property type="match status" value="1"/>
</dbReference>
<dbReference type="Ensembl" id="ENSEBUT00000019422.1">
    <property type="protein sequence ID" value="ENSEBUP00000018846.1"/>
    <property type="gene ID" value="ENSEBUG00000011756.1"/>
</dbReference>
<dbReference type="InterPro" id="IPR003591">
    <property type="entry name" value="Leu-rich_rpt_typical-subtyp"/>
</dbReference>
<proteinExistence type="predicted"/>
<evidence type="ECO:0000256" key="3">
    <source>
        <dbReference type="ARBA" id="ARBA00022737"/>
    </source>
</evidence>
<dbReference type="InterPro" id="IPR032675">
    <property type="entry name" value="LRR_dom_sf"/>
</dbReference>
<protein>
    <submittedName>
        <fullName evidence="4">Uncharacterized protein</fullName>
    </submittedName>
</protein>
<dbReference type="PRINTS" id="PR00019">
    <property type="entry name" value="LEURICHRPT"/>
</dbReference>
<name>A0A8C4WY51_EPTBU</name>
<dbReference type="Proteomes" id="UP000694388">
    <property type="component" value="Unplaced"/>
</dbReference>
<dbReference type="PANTHER" id="PTHR24373:SF275">
    <property type="entry name" value="TIR DOMAIN-CONTAINING PROTEIN"/>
    <property type="match status" value="1"/>
</dbReference>
<dbReference type="AlphaFoldDB" id="A0A8C4WY51"/>
<dbReference type="InterPro" id="IPR001611">
    <property type="entry name" value="Leu-rich_rpt"/>
</dbReference>
<keyword evidence="1" id="KW-0433">Leucine-rich repeat</keyword>
<accession>A0A8C4WY51</accession>
<dbReference type="Gene3D" id="3.80.10.10">
    <property type="entry name" value="Ribonuclease Inhibitor"/>
    <property type="match status" value="1"/>
</dbReference>
<keyword evidence="5" id="KW-1185">Reference proteome</keyword>
<evidence type="ECO:0000313" key="5">
    <source>
        <dbReference type="Proteomes" id="UP000694388"/>
    </source>
</evidence>
<sequence>MGVEVLRSIRPSVHNEVEAGDLVLTLLDLSSNSLKSIEWHIFTGLDSLEVLLLYNNHLESISGSMRLHKLRSLYLSNNQLHNFPEGLLSPKDRPQTLRVVDLSYNHLQDLPIEKMKDLPLSFSVLAAEVLDSPECSPSSLEL</sequence>
<dbReference type="PANTHER" id="PTHR24373">
    <property type="entry name" value="SLIT RELATED LEUCINE-RICH REPEAT NEURONAL PROTEIN"/>
    <property type="match status" value="1"/>
</dbReference>
<dbReference type="PROSITE" id="PS51450">
    <property type="entry name" value="LRR"/>
    <property type="match status" value="2"/>
</dbReference>
<organism evidence="4 5">
    <name type="scientific">Eptatretus burgeri</name>
    <name type="common">Inshore hagfish</name>
    <dbReference type="NCBI Taxonomy" id="7764"/>
    <lineage>
        <taxon>Eukaryota</taxon>
        <taxon>Metazoa</taxon>
        <taxon>Chordata</taxon>
        <taxon>Craniata</taxon>
        <taxon>Vertebrata</taxon>
        <taxon>Cyclostomata</taxon>
        <taxon>Myxini</taxon>
        <taxon>Myxiniformes</taxon>
        <taxon>Myxinidae</taxon>
        <taxon>Eptatretinae</taxon>
        <taxon>Eptatretus</taxon>
    </lineage>
</organism>